<protein>
    <recommendedName>
        <fullName evidence="1">Rhodanese domain-containing protein</fullName>
    </recommendedName>
</protein>
<dbReference type="SUPFAM" id="SSF53686">
    <property type="entry name" value="Tryptophan synthase beta subunit-like PLP-dependent enzymes"/>
    <property type="match status" value="1"/>
</dbReference>
<dbReference type="Pfam" id="PF00581">
    <property type="entry name" value="Rhodanese"/>
    <property type="match status" value="1"/>
</dbReference>
<evidence type="ECO:0000313" key="2">
    <source>
        <dbReference type="EMBL" id="PSN97587.1"/>
    </source>
</evidence>
<accession>A0A2R6BG15</accession>
<dbReference type="Pfam" id="PF00291">
    <property type="entry name" value="PALP"/>
    <property type="match status" value="1"/>
</dbReference>
<dbReference type="Gene3D" id="3.40.50.1100">
    <property type="match status" value="3"/>
</dbReference>
<dbReference type="Proteomes" id="UP000240381">
    <property type="component" value="Unassembled WGS sequence"/>
</dbReference>
<dbReference type="SUPFAM" id="SSF52821">
    <property type="entry name" value="Rhodanese/Cell cycle control phosphatase"/>
    <property type="match status" value="1"/>
</dbReference>
<dbReference type="InterPro" id="IPR001763">
    <property type="entry name" value="Rhodanese-like_dom"/>
</dbReference>
<dbReference type="PANTHER" id="PTHR10314">
    <property type="entry name" value="CYSTATHIONINE BETA-SYNTHASE"/>
    <property type="match status" value="1"/>
</dbReference>
<dbReference type="Gene3D" id="3.40.250.10">
    <property type="entry name" value="Rhodanese-like domain"/>
    <property type="match status" value="1"/>
</dbReference>
<dbReference type="CDD" id="cd00158">
    <property type="entry name" value="RHOD"/>
    <property type="match status" value="1"/>
</dbReference>
<proteinExistence type="predicted"/>
<dbReference type="InterPro" id="IPR050214">
    <property type="entry name" value="Cys_Synth/Cystath_Beta-Synth"/>
</dbReference>
<feature type="domain" description="Rhodanese" evidence="1">
    <location>
        <begin position="445"/>
        <end position="508"/>
    </location>
</feature>
<dbReference type="EMBL" id="NEXM01000054">
    <property type="protein sequence ID" value="PSN97587.1"/>
    <property type="molecule type" value="Genomic_DNA"/>
</dbReference>
<dbReference type="InterPro" id="IPR001926">
    <property type="entry name" value="TrpB-like_PALP"/>
</dbReference>
<dbReference type="AlphaFoldDB" id="A0A2R6BG15"/>
<dbReference type="InterPro" id="IPR036873">
    <property type="entry name" value="Rhodanese-like_dom_sf"/>
</dbReference>
<dbReference type="InterPro" id="IPR036052">
    <property type="entry name" value="TrpB-like_PALP_sf"/>
</dbReference>
<comment type="caution">
    <text evidence="2">The sequence shown here is derived from an EMBL/GenBank/DDBJ whole genome shotgun (WGS) entry which is preliminary data.</text>
</comment>
<reference evidence="2 3" key="1">
    <citation type="submission" date="2017-04" db="EMBL/GenBank/DDBJ databases">
        <title>Novel microbial lineages endemic to geothermal iron-oxide mats fill important gaps in the evolutionary history of Archaea.</title>
        <authorList>
            <person name="Jay Z.J."/>
            <person name="Beam J.P."/>
            <person name="Dlakic M."/>
            <person name="Rusch D.B."/>
            <person name="Kozubal M.A."/>
            <person name="Inskeep W.P."/>
        </authorList>
    </citation>
    <scope>NUCLEOTIDE SEQUENCE [LARGE SCALE GENOMIC DNA]</scope>
    <source>
        <strain evidence="2">ECH_B_SAG-F08</strain>
    </source>
</reference>
<evidence type="ECO:0000313" key="3">
    <source>
        <dbReference type="Proteomes" id="UP000240381"/>
    </source>
</evidence>
<evidence type="ECO:0000259" key="1">
    <source>
        <dbReference type="PROSITE" id="PS50206"/>
    </source>
</evidence>
<organism evidence="2 3">
    <name type="scientific">Candidatus Marsarchaeota G2 archaeon ECH_B_SAG-F08</name>
    <dbReference type="NCBI Taxonomy" id="1978165"/>
    <lineage>
        <taxon>Archaea</taxon>
        <taxon>Candidatus Marsarchaeota</taxon>
        <taxon>Candidatus Marsarchaeota group 2</taxon>
    </lineage>
</organism>
<sequence>MIQFASLRSERFQTFHEFQKSLHRGIYLPLYEITNEVEKTFAKSLRSNDTVLFALPFSSLPFYGTAKSLPAFAMVERAIKEGKLKPEKIVVEPTSGNTGLALAEILNSLGHSFVMVVSRKISSHFEMELVRRFNAKTLELEDPSDTDSVLQFIETHNRTPFVLLVKLPINYCPTDEPTGAIAYSKRLVERGKGKILMLDQYTNSANPEIHKTVTAPSIIKGVDEYLKNGKKLFVFLSGGTFGTALGLTQFFIEKDIRVKLVIALPRGEDVFGIVDLDNAKRRRFYQELFSLLQKNAKSDLVEIVEIDKPLEKVSFMWKINEEFSKNKDLDLTGGHSSMLVLWCALEYIEQKQLNNAVCVLLFHDSSKRYDKPTETAAFEIDESVTVDETKVEKLIAEKGARLLFVDPIPSFTPKEVKATVCEKIRSRFGVTLESWQIKNIEEVIQIDERSLKEAKFKEEFLSLIAQVAPSKPIVFVCPHGGTSKILASKMRSLGYENVFSLKGGLDSF</sequence>
<dbReference type="PROSITE" id="PS50206">
    <property type="entry name" value="RHODANESE_3"/>
    <property type="match status" value="1"/>
</dbReference>
<name>A0A2R6BG15_9ARCH</name>
<gene>
    <name evidence="2" type="ORF">B9Q11_03835</name>
</gene>